<dbReference type="AlphaFoldDB" id="A0A917ACH2"/>
<name>A0A917ACH2_9RHOB</name>
<reference evidence="2" key="1">
    <citation type="journal article" date="2014" name="Int. J. Syst. Evol. Microbiol.">
        <title>Complete genome sequence of Corynebacterium casei LMG S-19264T (=DSM 44701T), isolated from a smear-ripened cheese.</title>
        <authorList>
            <consortium name="US DOE Joint Genome Institute (JGI-PGF)"/>
            <person name="Walter F."/>
            <person name="Albersmeier A."/>
            <person name="Kalinowski J."/>
            <person name="Ruckert C."/>
        </authorList>
    </citation>
    <scope>NUCLEOTIDE SEQUENCE</scope>
    <source>
        <strain evidence="2">CGMCC 1.16012</strain>
    </source>
</reference>
<evidence type="ECO:0000313" key="3">
    <source>
        <dbReference type="Proteomes" id="UP000606730"/>
    </source>
</evidence>
<evidence type="ECO:0008006" key="4">
    <source>
        <dbReference type="Google" id="ProtNLM"/>
    </source>
</evidence>
<keyword evidence="3" id="KW-1185">Reference proteome</keyword>
<keyword evidence="1" id="KW-0732">Signal</keyword>
<accession>A0A917ACH2</accession>
<evidence type="ECO:0000313" key="2">
    <source>
        <dbReference type="EMBL" id="GGE40870.1"/>
    </source>
</evidence>
<dbReference type="PROSITE" id="PS51257">
    <property type="entry name" value="PROKAR_LIPOPROTEIN"/>
    <property type="match status" value="1"/>
</dbReference>
<sequence>MTLKRWALRVFAMVAVVGLAGCKSLPPGGPPAASKAQIEALATAIVQMNPEVDPIEAATAARLAYDYPLHLAKEYELEDPPLVHNMKVNRGTKPRGLCYQWADDMQARLAREEFETLRLHRAIANSENPILIDHSTVIISSKSEGLFEGIILDPWRNSGVLFWSEVLEDKRYDWIPRQEVFARKLAHQRR</sequence>
<feature type="signal peptide" evidence="1">
    <location>
        <begin position="1"/>
        <end position="20"/>
    </location>
</feature>
<gene>
    <name evidence="2" type="ORF">GCM10011517_05670</name>
</gene>
<reference evidence="2" key="2">
    <citation type="submission" date="2020-09" db="EMBL/GenBank/DDBJ databases">
        <authorList>
            <person name="Sun Q."/>
            <person name="Zhou Y."/>
        </authorList>
    </citation>
    <scope>NUCLEOTIDE SEQUENCE</scope>
    <source>
        <strain evidence="2">CGMCC 1.16012</strain>
    </source>
</reference>
<dbReference type="OrthoDB" id="5339359at2"/>
<organism evidence="2 3">
    <name type="scientific">Actibacterium pelagium</name>
    <dbReference type="NCBI Taxonomy" id="2029103"/>
    <lineage>
        <taxon>Bacteria</taxon>
        <taxon>Pseudomonadati</taxon>
        <taxon>Pseudomonadota</taxon>
        <taxon>Alphaproteobacteria</taxon>
        <taxon>Rhodobacterales</taxon>
        <taxon>Roseobacteraceae</taxon>
        <taxon>Actibacterium</taxon>
    </lineage>
</organism>
<feature type="chain" id="PRO_5036734653" description="Lipoprotein" evidence="1">
    <location>
        <begin position="21"/>
        <end position="190"/>
    </location>
</feature>
<dbReference type="Proteomes" id="UP000606730">
    <property type="component" value="Unassembled WGS sequence"/>
</dbReference>
<comment type="caution">
    <text evidence="2">The sequence shown here is derived from an EMBL/GenBank/DDBJ whole genome shotgun (WGS) entry which is preliminary data.</text>
</comment>
<dbReference type="RefSeq" id="WP_095596527.1">
    <property type="nucleotide sequence ID" value="NZ_BMKN01000001.1"/>
</dbReference>
<evidence type="ECO:0000256" key="1">
    <source>
        <dbReference type="SAM" id="SignalP"/>
    </source>
</evidence>
<dbReference type="EMBL" id="BMKN01000001">
    <property type="protein sequence ID" value="GGE40870.1"/>
    <property type="molecule type" value="Genomic_DNA"/>
</dbReference>
<proteinExistence type="predicted"/>
<protein>
    <recommendedName>
        <fullName evidence="4">Lipoprotein</fullName>
    </recommendedName>
</protein>